<dbReference type="Gene3D" id="3.40.50.300">
    <property type="entry name" value="P-loop containing nucleotide triphosphate hydrolases"/>
    <property type="match status" value="1"/>
</dbReference>
<dbReference type="InterPro" id="IPR027417">
    <property type="entry name" value="P-loop_NTPase"/>
</dbReference>
<comment type="caution">
    <text evidence="3">The sequence shown here is derived from an EMBL/GenBank/DDBJ whole genome shotgun (WGS) entry which is preliminary data.</text>
</comment>
<dbReference type="PANTHER" id="PTHR36978">
    <property type="entry name" value="P-LOOP CONTAINING NUCLEOTIDE TRIPHOSPHATE HYDROLASE"/>
    <property type="match status" value="1"/>
</dbReference>
<dbReference type="PANTHER" id="PTHR36978:SF4">
    <property type="entry name" value="P-LOOP CONTAINING NUCLEOSIDE TRIPHOSPHATE HYDROLASE PROTEIN"/>
    <property type="match status" value="1"/>
</dbReference>
<dbReference type="AlphaFoldDB" id="A0A9N8E727"/>
<evidence type="ECO:0000313" key="4">
    <source>
        <dbReference type="Proteomes" id="UP001153069"/>
    </source>
</evidence>
<proteinExistence type="predicted"/>
<evidence type="ECO:0008006" key="5">
    <source>
        <dbReference type="Google" id="ProtNLM"/>
    </source>
</evidence>
<evidence type="ECO:0000256" key="1">
    <source>
        <dbReference type="SAM" id="MobiDB-lite"/>
    </source>
</evidence>
<dbReference type="OrthoDB" id="47942at2759"/>
<keyword evidence="2" id="KW-1133">Transmembrane helix</keyword>
<accession>A0A9N8E727</accession>
<evidence type="ECO:0000313" key="3">
    <source>
        <dbReference type="EMBL" id="CAB9513884.1"/>
    </source>
</evidence>
<sequence length="798" mass="91656">MMRSPQRNKTSVCRRCFYFSLAAAFYVAIFLNTLGWHDKVRRRFASFSSSDFGQMAVLLAAFSDDMDEAETRPRRKKSKTTPGWAKKYKKEISSSQQQGSGHGGNKQRRQISIIPMDANEKDKEFVKVHDRLTMPPEDAGKESTNKPQNHVHAVKTTPERLGKRHKHNSGSEAKEAAKLKGGRLTKPPMLPKKDHSTGKVSLRLEKPQVKRTVKDKDTGRLTKPPMLPRKDHSTGKVSMRLEKLQSSAKVGNTTRAAHKQNKTAHERPFSSETTTSLGASSTIITKDDAPENRLQYSNDDTIMTSNKKVTLSDSITPESPVFVFSLPNNGGVSIQRYFQCAGLDEESLGRRYTKRDLYATEYYKRRPIGKCIRHNTRMADADDLSSFDPLENCGGYRVWTEIDYISKSTPREMQEHGRQCYFPTLRYNVVDKLLTAYPNATVINVIRDPSDWYETLSSEERERWFRWCNLKASRFPFPEPNAPKEEWTRFYVTVNSSLRKHMRHMYPHVKFLEIDLEVNTRGTAGMLNEHLGIPETCWMDHAVRKDRRPRDIRYPVFVAALPKSATSTAQSYLNCGMGAFEGVHQWTQREGTTKDVTIGECMQDNIKNNRSIVEGCGDHKHWSDMGVLRKNNCFYPSIHGGLEAIYQAHPFGTIMNTVRDAKSWYKSAKRWEGLLLRWSTFCEGFPPVGSRKQEWMSFYNQHNQKIRDFAKAHPTMTYVEIHVDNKTETNEILSENFGFPSRCWGHENSNANNSLIMRHRAIAAARENQTVEEVLEKYYRKMNITRLPDSGNQAQTEE</sequence>
<reference evidence="3" key="1">
    <citation type="submission" date="2020-06" db="EMBL/GenBank/DDBJ databases">
        <authorList>
            <consortium name="Plant Systems Biology data submission"/>
        </authorList>
    </citation>
    <scope>NUCLEOTIDE SEQUENCE</scope>
    <source>
        <strain evidence="3">D6</strain>
    </source>
</reference>
<evidence type="ECO:0000256" key="2">
    <source>
        <dbReference type="SAM" id="Phobius"/>
    </source>
</evidence>
<keyword evidence="4" id="KW-1185">Reference proteome</keyword>
<feature type="transmembrane region" description="Helical" evidence="2">
    <location>
        <begin position="16"/>
        <end position="36"/>
    </location>
</feature>
<feature type="region of interest" description="Disordered" evidence="1">
    <location>
        <begin position="67"/>
        <end position="108"/>
    </location>
</feature>
<name>A0A9N8E727_9STRA</name>
<feature type="compositionally biased region" description="Basic and acidic residues" evidence="1">
    <location>
        <begin position="228"/>
        <end position="243"/>
    </location>
</feature>
<dbReference type="SUPFAM" id="SSF52540">
    <property type="entry name" value="P-loop containing nucleoside triphosphate hydrolases"/>
    <property type="match status" value="2"/>
</dbReference>
<dbReference type="Proteomes" id="UP001153069">
    <property type="component" value="Unassembled WGS sequence"/>
</dbReference>
<protein>
    <recommendedName>
        <fullName evidence="5">Sulfotransferase domain-containing protein</fullName>
    </recommendedName>
</protein>
<gene>
    <name evidence="3" type="ORF">SEMRO_619_G176490.1</name>
</gene>
<feature type="region of interest" description="Disordered" evidence="1">
    <location>
        <begin position="134"/>
        <end position="278"/>
    </location>
</feature>
<organism evidence="3 4">
    <name type="scientific">Seminavis robusta</name>
    <dbReference type="NCBI Taxonomy" id="568900"/>
    <lineage>
        <taxon>Eukaryota</taxon>
        <taxon>Sar</taxon>
        <taxon>Stramenopiles</taxon>
        <taxon>Ochrophyta</taxon>
        <taxon>Bacillariophyta</taxon>
        <taxon>Bacillariophyceae</taxon>
        <taxon>Bacillariophycidae</taxon>
        <taxon>Naviculales</taxon>
        <taxon>Naviculaceae</taxon>
        <taxon>Seminavis</taxon>
    </lineage>
</organism>
<feature type="compositionally biased region" description="Basic and acidic residues" evidence="1">
    <location>
        <begin position="191"/>
        <end position="220"/>
    </location>
</feature>
<feature type="compositionally biased region" description="Polar residues" evidence="1">
    <location>
        <begin position="244"/>
        <end position="255"/>
    </location>
</feature>
<dbReference type="EMBL" id="CAICTM010000618">
    <property type="protein sequence ID" value="CAB9513884.1"/>
    <property type="molecule type" value="Genomic_DNA"/>
</dbReference>
<keyword evidence="2" id="KW-0812">Transmembrane</keyword>
<keyword evidence="2" id="KW-0472">Membrane</keyword>
<feature type="compositionally biased region" description="Basic and acidic residues" evidence="1">
    <location>
        <begin position="134"/>
        <end position="144"/>
    </location>
</feature>